<accession>A0ABR3VNF1</accession>
<proteinExistence type="predicted"/>
<dbReference type="EMBL" id="JAZGSY010000042">
    <property type="protein sequence ID" value="KAL1842476.1"/>
    <property type="molecule type" value="Genomic_DNA"/>
</dbReference>
<feature type="region of interest" description="Disordered" evidence="1">
    <location>
        <begin position="1"/>
        <end position="434"/>
    </location>
</feature>
<dbReference type="Proteomes" id="UP001583172">
    <property type="component" value="Unassembled WGS sequence"/>
</dbReference>
<feature type="compositionally biased region" description="Polar residues" evidence="1">
    <location>
        <begin position="224"/>
        <end position="239"/>
    </location>
</feature>
<reference evidence="2 3" key="1">
    <citation type="journal article" date="2024" name="Commun. Biol.">
        <title>Comparative genomic analysis of thermophilic fungi reveals convergent evolutionary adaptations and gene losses.</title>
        <authorList>
            <person name="Steindorff A.S."/>
            <person name="Aguilar-Pontes M.V."/>
            <person name="Robinson A.J."/>
            <person name="Andreopoulos B."/>
            <person name="LaButti K."/>
            <person name="Kuo A."/>
            <person name="Mondo S."/>
            <person name="Riley R."/>
            <person name="Otillar R."/>
            <person name="Haridas S."/>
            <person name="Lipzen A."/>
            <person name="Grimwood J."/>
            <person name="Schmutz J."/>
            <person name="Clum A."/>
            <person name="Reid I.D."/>
            <person name="Moisan M.C."/>
            <person name="Butler G."/>
            <person name="Nguyen T.T.M."/>
            <person name="Dewar K."/>
            <person name="Conant G."/>
            <person name="Drula E."/>
            <person name="Henrissat B."/>
            <person name="Hansel C."/>
            <person name="Singer S."/>
            <person name="Hutchinson M.I."/>
            <person name="de Vries R.P."/>
            <person name="Natvig D.O."/>
            <person name="Powell A.J."/>
            <person name="Tsang A."/>
            <person name="Grigoriev I.V."/>
        </authorList>
    </citation>
    <scope>NUCLEOTIDE SEQUENCE [LARGE SCALE GENOMIC DNA]</scope>
    <source>
        <strain evidence="2 3">CBS 620.91</strain>
    </source>
</reference>
<feature type="compositionally biased region" description="Pro residues" evidence="1">
    <location>
        <begin position="526"/>
        <end position="537"/>
    </location>
</feature>
<feature type="region of interest" description="Disordered" evidence="1">
    <location>
        <begin position="454"/>
        <end position="477"/>
    </location>
</feature>
<name>A0ABR3VNF1_HUMIN</name>
<feature type="compositionally biased region" description="Polar residues" evidence="1">
    <location>
        <begin position="135"/>
        <end position="145"/>
    </location>
</feature>
<feature type="compositionally biased region" description="Low complexity" evidence="1">
    <location>
        <begin position="701"/>
        <end position="718"/>
    </location>
</feature>
<feature type="region of interest" description="Disordered" evidence="1">
    <location>
        <begin position="606"/>
        <end position="759"/>
    </location>
</feature>
<feature type="compositionally biased region" description="Low complexity" evidence="1">
    <location>
        <begin position="1052"/>
        <end position="1071"/>
    </location>
</feature>
<evidence type="ECO:0000313" key="3">
    <source>
        <dbReference type="Proteomes" id="UP001583172"/>
    </source>
</evidence>
<feature type="region of interest" description="Disordered" evidence="1">
    <location>
        <begin position="922"/>
        <end position="955"/>
    </location>
</feature>
<feature type="compositionally biased region" description="Pro residues" evidence="1">
    <location>
        <begin position="93"/>
        <end position="112"/>
    </location>
</feature>
<feature type="compositionally biased region" description="Low complexity" evidence="1">
    <location>
        <begin position="572"/>
        <end position="586"/>
    </location>
</feature>
<feature type="compositionally biased region" description="Polar residues" evidence="1">
    <location>
        <begin position="177"/>
        <end position="207"/>
    </location>
</feature>
<feature type="region of interest" description="Disordered" evidence="1">
    <location>
        <begin position="1007"/>
        <end position="1033"/>
    </location>
</feature>
<feature type="compositionally biased region" description="Low complexity" evidence="1">
    <location>
        <begin position="336"/>
        <end position="353"/>
    </location>
</feature>
<feature type="region of interest" description="Disordered" evidence="1">
    <location>
        <begin position="1049"/>
        <end position="1090"/>
    </location>
</feature>
<evidence type="ECO:0008006" key="4">
    <source>
        <dbReference type="Google" id="ProtNLM"/>
    </source>
</evidence>
<keyword evidence="3" id="KW-1185">Reference proteome</keyword>
<feature type="compositionally biased region" description="Polar residues" evidence="1">
    <location>
        <begin position="358"/>
        <end position="380"/>
    </location>
</feature>
<gene>
    <name evidence="2" type="ORF">VTJ49DRAFT_5213</name>
</gene>
<feature type="compositionally biased region" description="Acidic residues" evidence="1">
    <location>
        <begin position="606"/>
        <end position="622"/>
    </location>
</feature>
<evidence type="ECO:0000256" key="1">
    <source>
        <dbReference type="SAM" id="MobiDB-lite"/>
    </source>
</evidence>
<feature type="compositionally biased region" description="Polar residues" evidence="1">
    <location>
        <begin position="293"/>
        <end position="303"/>
    </location>
</feature>
<protein>
    <recommendedName>
        <fullName evidence="4">AGC-kinase C-terminal domain-containing protein</fullName>
    </recommendedName>
</protein>
<feature type="compositionally biased region" description="Acidic residues" evidence="1">
    <location>
        <begin position="461"/>
        <end position="477"/>
    </location>
</feature>
<comment type="caution">
    <text evidence="2">The sequence shown here is derived from an EMBL/GenBank/DDBJ whole genome shotgun (WGS) entry which is preliminary data.</text>
</comment>
<feature type="compositionally biased region" description="Polar residues" evidence="1">
    <location>
        <begin position="656"/>
        <end position="676"/>
    </location>
</feature>
<feature type="compositionally biased region" description="Low complexity" evidence="1">
    <location>
        <begin position="81"/>
        <end position="92"/>
    </location>
</feature>
<feature type="compositionally biased region" description="Polar residues" evidence="1">
    <location>
        <begin position="318"/>
        <end position="333"/>
    </location>
</feature>
<feature type="compositionally biased region" description="Acidic residues" evidence="1">
    <location>
        <begin position="746"/>
        <end position="759"/>
    </location>
</feature>
<feature type="compositionally biased region" description="Basic residues" evidence="1">
    <location>
        <begin position="1"/>
        <end position="12"/>
    </location>
</feature>
<sequence>MLSHLRFHRRGHSNSASASPSSELPPQPPQWDSADPPARGASPRPATPPRSTVPSKPPVLPPIARIASTDSDHLFSPIRDTLAPALGTTTAPAPTPTPTPTPQAPSSQPEPRPAAARPDPDNTGFIGGVALQNLRRASQDPSTRDSLPYRGGPLPDNRLSRSKPPPPPIDTTLYKPTKSSWFSTPTELQGHSATKRPSASRLSSDAAQSHPPERKKGLPFLKNPVSSLLSRRKASQSPLEVQPTPAYDPSIRGTRVHDFSAPRPKKQQPVFVADAPASRLESASKPEPAGPIQPTSDIATSTDGVAGATPSVPERQAADNTPVSESSRPSSIQPDGAAGSLRTSSSAASSNTAVGPLPQTSSVRSTVSRQLSRVSRQGSVASALPKHMKSTSSRFSFDMVGAAKQEKLLEERHRQRQQEKQEPPAADQDPRFAELDYDDFDYDAMMDDDGLEERIPGINADYDDDDLDAELDPDNDQENFAGFVFQRSNPVSYLNSPLTPAVAATPRDANGQIIGFAVTKDATPNPSAPVSPMPPMPADSAQPPESTDGPKDSCAVGEAEGQPSVLQPSHGTPAAAAATADPATTAQDFANDDIYFDDGLRDELDFEHDDAPFDESIFDIDDTDRFGRPIPGAFAAAKEKMQMQAAQQKSNRDSDMTSNGSVQSGPAQSTSQTSLNAGPHAANHSENPPDQPKPGVDLPSQELAYQAALAEAAQKAAASGKFRRDSSPESGFGDGADEPPDRGYVDDFDDDDRFNNFDDDFDFDDEAIIAEANASALANDADGFYGQEFGFYSAPLPQPSAASSSLRGGGGGGLKGETIFQYANGGYFGPANAGLQRSTSGRVCREPNLTPITERSEYSNRNSIMSFTLPPALGSAGGAGSERNSASLASPGLAQLAMLPDDADSMSLSALMKLRSRAWGGSQASLASSREGSPRSERPATAGLDGTSSSSQYGTVPAHLAGHVRVNSGLSMWSSSDVADDGTGGGGMSGSGNAAAALAMMAAAAAPAGGGGSAAVSSRPGSAGGQGLAASPLPQQPLQSVFVSYPPSAVSAPLMAGGQQQQQQKQALPPLGGSPCSPVLEGEETEGGSK</sequence>
<feature type="compositionally biased region" description="Basic and acidic residues" evidence="1">
    <location>
        <begin position="404"/>
        <end position="434"/>
    </location>
</feature>
<feature type="compositionally biased region" description="Acidic residues" evidence="1">
    <location>
        <begin position="1081"/>
        <end position="1090"/>
    </location>
</feature>
<organism evidence="2 3">
    <name type="scientific">Humicola insolens</name>
    <name type="common">Soft-rot fungus</name>
    <dbReference type="NCBI Taxonomy" id="85995"/>
    <lineage>
        <taxon>Eukaryota</taxon>
        <taxon>Fungi</taxon>
        <taxon>Dikarya</taxon>
        <taxon>Ascomycota</taxon>
        <taxon>Pezizomycotina</taxon>
        <taxon>Sordariomycetes</taxon>
        <taxon>Sordariomycetidae</taxon>
        <taxon>Sordariales</taxon>
        <taxon>Chaetomiaceae</taxon>
        <taxon>Mycothermus</taxon>
    </lineage>
</organism>
<evidence type="ECO:0000313" key="2">
    <source>
        <dbReference type="EMBL" id="KAL1842476.1"/>
    </source>
</evidence>
<feature type="region of interest" description="Disordered" evidence="1">
    <location>
        <begin position="517"/>
        <end position="590"/>
    </location>
</feature>